<reference evidence="1" key="1">
    <citation type="submission" date="2014-11" db="EMBL/GenBank/DDBJ databases">
        <authorList>
            <person name="Amaro Gonzalez C."/>
        </authorList>
    </citation>
    <scope>NUCLEOTIDE SEQUENCE</scope>
</reference>
<accession>A0A0E9QJJ8</accession>
<organism evidence="1">
    <name type="scientific">Anguilla anguilla</name>
    <name type="common">European freshwater eel</name>
    <name type="synonym">Muraena anguilla</name>
    <dbReference type="NCBI Taxonomy" id="7936"/>
    <lineage>
        <taxon>Eukaryota</taxon>
        <taxon>Metazoa</taxon>
        <taxon>Chordata</taxon>
        <taxon>Craniata</taxon>
        <taxon>Vertebrata</taxon>
        <taxon>Euteleostomi</taxon>
        <taxon>Actinopterygii</taxon>
        <taxon>Neopterygii</taxon>
        <taxon>Teleostei</taxon>
        <taxon>Anguilliformes</taxon>
        <taxon>Anguillidae</taxon>
        <taxon>Anguilla</taxon>
    </lineage>
</organism>
<sequence length="24" mass="2815">MQKTNCHTTRLIDVNAPWGQEMQI</sequence>
<reference evidence="1" key="2">
    <citation type="journal article" date="2015" name="Fish Shellfish Immunol.">
        <title>Early steps in the European eel (Anguilla anguilla)-Vibrio vulnificus interaction in the gills: Role of the RtxA13 toxin.</title>
        <authorList>
            <person name="Callol A."/>
            <person name="Pajuelo D."/>
            <person name="Ebbesson L."/>
            <person name="Teles M."/>
            <person name="MacKenzie S."/>
            <person name="Amaro C."/>
        </authorList>
    </citation>
    <scope>NUCLEOTIDE SEQUENCE</scope>
</reference>
<protein>
    <submittedName>
        <fullName evidence="1">Uncharacterized protein</fullName>
    </submittedName>
</protein>
<dbReference type="EMBL" id="GBXM01092052">
    <property type="protein sequence ID" value="JAH16525.1"/>
    <property type="molecule type" value="Transcribed_RNA"/>
</dbReference>
<name>A0A0E9QJJ8_ANGAN</name>
<dbReference type="AlphaFoldDB" id="A0A0E9QJJ8"/>
<proteinExistence type="predicted"/>
<evidence type="ECO:0000313" key="1">
    <source>
        <dbReference type="EMBL" id="JAH16525.1"/>
    </source>
</evidence>